<dbReference type="AlphaFoldDB" id="A0AA96RGN1"/>
<sequence length="66" mass="7512">MQVFETSLTPKSRPEARFRAWDGFLTVWGRVRLSQADPFPDGRRSCRRPPLNGVRIELAMRPALGG</sequence>
<protein>
    <submittedName>
        <fullName evidence="1">Uncharacterized protein</fullName>
    </submittedName>
</protein>
<dbReference type="RefSeq" id="WP_315606285.1">
    <property type="nucleotide sequence ID" value="NZ_CP130318.1"/>
</dbReference>
<dbReference type="KEGG" id="paun:MJA45_05605"/>
<evidence type="ECO:0000313" key="1">
    <source>
        <dbReference type="EMBL" id="WNQ12508.1"/>
    </source>
</evidence>
<name>A0AA96RGN1_9BACL</name>
<keyword evidence="2" id="KW-1185">Reference proteome</keyword>
<reference evidence="1 2" key="1">
    <citation type="submission" date="2022-02" db="EMBL/GenBank/DDBJ databases">
        <title>Paenibacillus sp. MBLB1776 Whole Genome Shotgun Sequencing.</title>
        <authorList>
            <person name="Hwang C.Y."/>
            <person name="Cho E.-S."/>
            <person name="Seo M.-J."/>
        </authorList>
    </citation>
    <scope>NUCLEOTIDE SEQUENCE [LARGE SCALE GENOMIC DNA]</scope>
    <source>
        <strain evidence="1 2">MBLB1776</strain>
    </source>
</reference>
<organism evidence="1 2">
    <name type="scientific">Paenibacillus aurantius</name>
    <dbReference type="NCBI Taxonomy" id="2918900"/>
    <lineage>
        <taxon>Bacteria</taxon>
        <taxon>Bacillati</taxon>
        <taxon>Bacillota</taxon>
        <taxon>Bacilli</taxon>
        <taxon>Bacillales</taxon>
        <taxon>Paenibacillaceae</taxon>
        <taxon>Paenibacillus</taxon>
    </lineage>
</organism>
<gene>
    <name evidence="1" type="ORF">MJA45_05605</name>
</gene>
<dbReference type="Proteomes" id="UP001305702">
    <property type="component" value="Chromosome"/>
</dbReference>
<evidence type="ECO:0000313" key="2">
    <source>
        <dbReference type="Proteomes" id="UP001305702"/>
    </source>
</evidence>
<dbReference type="EMBL" id="CP130318">
    <property type="protein sequence ID" value="WNQ12508.1"/>
    <property type="molecule type" value="Genomic_DNA"/>
</dbReference>
<proteinExistence type="predicted"/>
<accession>A0AA96RGN1</accession>